<feature type="transmembrane region" description="Helical" evidence="1">
    <location>
        <begin position="41"/>
        <end position="59"/>
    </location>
</feature>
<sequence>MFFRYNVFTFAWALLILMLILMPGKNMPDTNIWSLLTFDKFAHFFVFAILVFLLNIGLAKQHTYIWLRFKAGKMALMSGMAYGILLELIQSFIPDRTFEPRDMLANMIGCFLGSFLFYMVYKFNLPD</sequence>
<organism evidence="3 4">
    <name type="scientific">Rhodocytophaga rosea</name>
    <dbReference type="NCBI Taxonomy" id="2704465"/>
    <lineage>
        <taxon>Bacteria</taxon>
        <taxon>Pseudomonadati</taxon>
        <taxon>Bacteroidota</taxon>
        <taxon>Cytophagia</taxon>
        <taxon>Cytophagales</taxon>
        <taxon>Rhodocytophagaceae</taxon>
        <taxon>Rhodocytophaga</taxon>
    </lineage>
</organism>
<dbReference type="RefSeq" id="WP_162445103.1">
    <property type="nucleotide sequence ID" value="NZ_CP048222.1"/>
</dbReference>
<protein>
    <submittedName>
        <fullName evidence="3">VanZ family protein</fullName>
    </submittedName>
</protein>
<evidence type="ECO:0000259" key="2">
    <source>
        <dbReference type="Pfam" id="PF04892"/>
    </source>
</evidence>
<evidence type="ECO:0000256" key="1">
    <source>
        <dbReference type="SAM" id="Phobius"/>
    </source>
</evidence>
<dbReference type="InterPro" id="IPR006976">
    <property type="entry name" value="VanZ-like"/>
</dbReference>
<feature type="transmembrane region" description="Helical" evidence="1">
    <location>
        <begin position="5"/>
        <end position="21"/>
    </location>
</feature>
<dbReference type="EMBL" id="CP048222">
    <property type="protein sequence ID" value="QHT69110.1"/>
    <property type="molecule type" value="Genomic_DNA"/>
</dbReference>
<dbReference type="Proteomes" id="UP000480178">
    <property type="component" value="Chromosome"/>
</dbReference>
<name>A0A6C0GNA7_9BACT</name>
<feature type="domain" description="VanZ-like" evidence="2">
    <location>
        <begin position="32"/>
        <end position="120"/>
    </location>
</feature>
<keyword evidence="1" id="KW-0472">Membrane</keyword>
<dbReference type="NCBIfam" id="NF037970">
    <property type="entry name" value="vanZ_1"/>
    <property type="match status" value="1"/>
</dbReference>
<evidence type="ECO:0000313" key="4">
    <source>
        <dbReference type="Proteomes" id="UP000480178"/>
    </source>
</evidence>
<gene>
    <name evidence="3" type="ORF">GXP67_21920</name>
</gene>
<evidence type="ECO:0000313" key="3">
    <source>
        <dbReference type="EMBL" id="QHT69110.1"/>
    </source>
</evidence>
<accession>A0A6C0GNA7</accession>
<proteinExistence type="predicted"/>
<dbReference type="AlphaFoldDB" id="A0A6C0GNA7"/>
<dbReference type="KEGG" id="rhoz:GXP67_21920"/>
<keyword evidence="1" id="KW-1133">Transmembrane helix</keyword>
<feature type="transmembrane region" description="Helical" evidence="1">
    <location>
        <begin position="104"/>
        <end position="121"/>
    </location>
</feature>
<reference evidence="3 4" key="1">
    <citation type="submission" date="2020-01" db="EMBL/GenBank/DDBJ databases">
        <authorList>
            <person name="Kim M.K."/>
        </authorList>
    </citation>
    <scope>NUCLEOTIDE SEQUENCE [LARGE SCALE GENOMIC DNA]</scope>
    <source>
        <strain evidence="3 4">172606-1</strain>
    </source>
</reference>
<dbReference type="Pfam" id="PF04892">
    <property type="entry name" value="VanZ"/>
    <property type="match status" value="1"/>
</dbReference>
<keyword evidence="4" id="KW-1185">Reference proteome</keyword>
<dbReference type="PANTHER" id="PTHR28008">
    <property type="entry name" value="DOMAIN PROTEIN, PUTATIVE (AFU_ORTHOLOGUE AFUA_3G10980)-RELATED"/>
    <property type="match status" value="1"/>
</dbReference>
<dbReference type="PANTHER" id="PTHR28008:SF1">
    <property type="entry name" value="DOMAIN PROTEIN, PUTATIVE (AFU_ORTHOLOGUE AFUA_3G10980)-RELATED"/>
    <property type="match status" value="1"/>
</dbReference>
<feature type="transmembrane region" description="Helical" evidence="1">
    <location>
        <begin position="71"/>
        <end position="92"/>
    </location>
</feature>
<keyword evidence="1" id="KW-0812">Transmembrane</keyword>